<accession>A0A7J8DYB3</accession>
<sequence length="141" mass="14747">MLCVGKLGGLGARAAVLLPGRAGLGGFGAGLRARGVSTSWSPVGAAFNAKPQGRRLDLFGERGGLFGVPELSAPEGFRVAQEQALRKTDVLVARACATPPGPQTVLIFDELSDTLCKVADLVRRVYALQLPLCQVVKVESF</sequence>
<dbReference type="Proteomes" id="UP000593571">
    <property type="component" value="Unassembled WGS sequence"/>
</dbReference>
<dbReference type="EMBL" id="JACASE010000011">
    <property type="protein sequence ID" value="KAF6428071.1"/>
    <property type="molecule type" value="Genomic_DNA"/>
</dbReference>
<protein>
    <submittedName>
        <fullName evidence="1">Mitochondrial intermediate peptidase</fullName>
    </submittedName>
</protein>
<gene>
    <name evidence="1" type="ORF">HJG63_013338</name>
</gene>
<name>A0A7J8DYB3_ROUAE</name>
<organism evidence="1 2">
    <name type="scientific">Rousettus aegyptiacus</name>
    <name type="common">Egyptian fruit bat</name>
    <name type="synonym">Pteropus aegyptiacus</name>
    <dbReference type="NCBI Taxonomy" id="9407"/>
    <lineage>
        <taxon>Eukaryota</taxon>
        <taxon>Metazoa</taxon>
        <taxon>Chordata</taxon>
        <taxon>Craniata</taxon>
        <taxon>Vertebrata</taxon>
        <taxon>Euteleostomi</taxon>
        <taxon>Mammalia</taxon>
        <taxon>Eutheria</taxon>
        <taxon>Laurasiatheria</taxon>
        <taxon>Chiroptera</taxon>
        <taxon>Yinpterochiroptera</taxon>
        <taxon>Pteropodoidea</taxon>
        <taxon>Pteropodidae</taxon>
        <taxon>Rousettinae</taxon>
        <taxon>Rousettus</taxon>
    </lineage>
</organism>
<evidence type="ECO:0000313" key="2">
    <source>
        <dbReference type="Proteomes" id="UP000593571"/>
    </source>
</evidence>
<proteinExistence type="predicted"/>
<keyword evidence="2" id="KW-1185">Reference proteome</keyword>
<reference evidence="1 2" key="1">
    <citation type="journal article" date="2020" name="Nature">
        <title>Six reference-quality genomes reveal evolution of bat adaptations.</title>
        <authorList>
            <person name="Jebb D."/>
            <person name="Huang Z."/>
            <person name="Pippel M."/>
            <person name="Hughes G.M."/>
            <person name="Lavrichenko K."/>
            <person name="Devanna P."/>
            <person name="Winkler S."/>
            <person name="Jermiin L.S."/>
            <person name="Skirmuntt E.C."/>
            <person name="Katzourakis A."/>
            <person name="Burkitt-Gray L."/>
            <person name="Ray D.A."/>
            <person name="Sullivan K.A.M."/>
            <person name="Roscito J.G."/>
            <person name="Kirilenko B.M."/>
            <person name="Davalos L.M."/>
            <person name="Corthals A.P."/>
            <person name="Power M.L."/>
            <person name="Jones G."/>
            <person name="Ransome R.D."/>
            <person name="Dechmann D.K.N."/>
            <person name="Locatelli A.G."/>
            <person name="Puechmaille S.J."/>
            <person name="Fedrigo O."/>
            <person name="Jarvis E.D."/>
            <person name="Hiller M."/>
            <person name="Vernes S.C."/>
            <person name="Myers E.W."/>
            <person name="Teeling E.C."/>
        </authorList>
    </citation>
    <scope>NUCLEOTIDE SEQUENCE [LARGE SCALE GENOMIC DNA]</scope>
    <source>
        <strain evidence="1">MRouAeg1</strain>
        <tissue evidence="1">Muscle</tissue>
    </source>
</reference>
<evidence type="ECO:0000313" key="1">
    <source>
        <dbReference type="EMBL" id="KAF6428071.1"/>
    </source>
</evidence>
<dbReference type="AlphaFoldDB" id="A0A7J8DYB3"/>
<comment type="caution">
    <text evidence="1">The sequence shown here is derived from an EMBL/GenBank/DDBJ whole genome shotgun (WGS) entry which is preliminary data.</text>
</comment>